<gene>
    <name evidence="7" type="ORF">LshimejAT787_0901640</name>
</gene>
<feature type="compositionally biased region" description="Low complexity" evidence="5">
    <location>
        <begin position="915"/>
        <end position="927"/>
    </location>
</feature>
<dbReference type="Proteomes" id="UP001063166">
    <property type="component" value="Unassembled WGS sequence"/>
</dbReference>
<evidence type="ECO:0000313" key="7">
    <source>
        <dbReference type="EMBL" id="GLB40949.1"/>
    </source>
</evidence>
<evidence type="ECO:0000313" key="8">
    <source>
        <dbReference type="Proteomes" id="UP001063166"/>
    </source>
</evidence>
<keyword evidence="3" id="KW-0862">Zinc</keyword>
<dbReference type="OrthoDB" id="6105938at2759"/>
<dbReference type="GO" id="GO:0008270">
    <property type="term" value="F:zinc ion binding"/>
    <property type="evidence" value="ECO:0007669"/>
    <property type="project" value="UniProtKB-KW"/>
</dbReference>
<feature type="compositionally biased region" description="Pro residues" evidence="5">
    <location>
        <begin position="299"/>
        <end position="309"/>
    </location>
</feature>
<feature type="compositionally biased region" description="Low complexity" evidence="5">
    <location>
        <begin position="964"/>
        <end position="977"/>
    </location>
</feature>
<feature type="compositionally biased region" description="Low complexity" evidence="5">
    <location>
        <begin position="608"/>
        <end position="627"/>
    </location>
</feature>
<dbReference type="EMBL" id="BRPK01000009">
    <property type="protein sequence ID" value="GLB40949.1"/>
    <property type="molecule type" value="Genomic_DNA"/>
</dbReference>
<feature type="region of interest" description="Disordered" evidence="5">
    <location>
        <begin position="362"/>
        <end position="411"/>
    </location>
</feature>
<dbReference type="Gene3D" id="3.30.40.10">
    <property type="entry name" value="Zinc/RING finger domain, C3HC4 (zinc finger)"/>
    <property type="match status" value="1"/>
</dbReference>
<comment type="caution">
    <text evidence="7">The sequence shown here is derived from an EMBL/GenBank/DDBJ whole genome shotgun (WGS) entry which is preliminary data.</text>
</comment>
<dbReference type="PROSITE" id="PS00518">
    <property type="entry name" value="ZF_RING_1"/>
    <property type="match status" value="1"/>
</dbReference>
<feature type="compositionally biased region" description="Polar residues" evidence="5">
    <location>
        <begin position="722"/>
        <end position="733"/>
    </location>
</feature>
<feature type="compositionally biased region" description="Low complexity" evidence="5">
    <location>
        <begin position="875"/>
        <end position="903"/>
    </location>
</feature>
<feature type="compositionally biased region" description="Basic and acidic residues" evidence="5">
    <location>
        <begin position="844"/>
        <end position="857"/>
    </location>
</feature>
<accession>A0A9P3PSY1</accession>
<dbReference type="AlphaFoldDB" id="A0A9P3PSY1"/>
<organism evidence="7 8">
    <name type="scientific">Lyophyllum shimeji</name>
    <name type="common">Hon-shimeji</name>
    <name type="synonym">Tricholoma shimeji</name>
    <dbReference type="NCBI Taxonomy" id="47721"/>
    <lineage>
        <taxon>Eukaryota</taxon>
        <taxon>Fungi</taxon>
        <taxon>Dikarya</taxon>
        <taxon>Basidiomycota</taxon>
        <taxon>Agaricomycotina</taxon>
        <taxon>Agaricomycetes</taxon>
        <taxon>Agaricomycetidae</taxon>
        <taxon>Agaricales</taxon>
        <taxon>Tricholomatineae</taxon>
        <taxon>Lyophyllaceae</taxon>
        <taxon>Lyophyllum</taxon>
    </lineage>
</organism>
<feature type="region of interest" description="Disordered" evidence="5">
    <location>
        <begin position="440"/>
        <end position="494"/>
    </location>
</feature>
<feature type="compositionally biased region" description="Low complexity" evidence="5">
    <location>
        <begin position="544"/>
        <end position="559"/>
    </location>
</feature>
<feature type="domain" description="RING-type" evidence="6">
    <location>
        <begin position="11"/>
        <end position="52"/>
    </location>
</feature>
<feature type="compositionally biased region" description="Low complexity" evidence="5">
    <location>
        <begin position="634"/>
        <end position="666"/>
    </location>
</feature>
<feature type="region of interest" description="Disordered" evidence="5">
    <location>
        <begin position="206"/>
        <end position="334"/>
    </location>
</feature>
<evidence type="ECO:0000256" key="1">
    <source>
        <dbReference type="ARBA" id="ARBA00022723"/>
    </source>
</evidence>
<keyword evidence="2 4" id="KW-0863">Zinc-finger</keyword>
<feature type="compositionally biased region" description="Polar residues" evidence="5">
    <location>
        <begin position="240"/>
        <end position="257"/>
    </location>
</feature>
<keyword evidence="1" id="KW-0479">Metal-binding</keyword>
<feature type="region of interest" description="Disordered" evidence="5">
    <location>
        <begin position="799"/>
        <end position="998"/>
    </location>
</feature>
<dbReference type="InterPro" id="IPR017907">
    <property type="entry name" value="Znf_RING_CS"/>
</dbReference>
<dbReference type="Pfam" id="PF14634">
    <property type="entry name" value="zf-RING_5"/>
    <property type="match status" value="1"/>
</dbReference>
<protein>
    <recommendedName>
        <fullName evidence="6">RING-type domain-containing protein</fullName>
    </recommendedName>
</protein>
<name>A0A9P3PSY1_LYOSH</name>
<feature type="region of interest" description="Disordered" evidence="5">
    <location>
        <begin position="508"/>
        <end position="575"/>
    </location>
</feature>
<feature type="compositionally biased region" description="Low complexity" evidence="5">
    <location>
        <begin position="687"/>
        <end position="700"/>
    </location>
</feature>
<proteinExistence type="predicted"/>
<evidence type="ECO:0000256" key="5">
    <source>
        <dbReference type="SAM" id="MobiDB-lite"/>
    </source>
</evidence>
<dbReference type="SUPFAM" id="SSF57850">
    <property type="entry name" value="RING/U-box"/>
    <property type="match status" value="1"/>
</dbReference>
<dbReference type="InterPro" id="IPR013083">
    <property type="entry name" value="Znf_RING/FYVE/PHD"/>
</dbReference>
<evidence type="ECO:0000256" key="2">
    <source>
        <dbReference type="ARBA" id="ARBA00022771"/>
    </source>
</evidence>
<dbReference type="PROSITE" id="PS50089">
    <property type="entry name" value="ZF_RING_2"/>
    <property type="match status" value="1"/>
</dbReference>
<dbReference type="InterPro" id="IPR001841">
    <property type="entry name" value="Znf_RING"/>
</dbReference>
<evidence type="ECO:0000259" key="6">
    <source>
        <dbReference type="PROSITE" id="PS50089"/>
    </source>
</evidence>
<keyword evidence="8" id="KW-1185">Reference proteome</keyword>
<evidence type="ECO:0000256" key="4">
    <source>
        <dbReference type="PROSITE-ProRule" id="PRU00175"/>
    </source>
</evidence>
<sequence length="1011" mass="109029">MPLIIHPSSCCDVCLEPLTYDEPRPPFAIPCGHIFCRECLHMMHPSICPLCRKPFIPDRSKKLITGEGTESDADRTAAALLQRLVVSWDPGVPEEERVALVEEVDRFFATGNTHEPLAKAHEVIKAYHALRSERHDNHRFVRHLRREMEQREIAQMVEKENATAVEQSLLSQVEELQSTLRIQEDSQVARYEAEIEATRKAASTITFRKNPLPRPPEPYPLETLPSFAKRYPHPRVGEDTATTMNGYPATIYTNGGESSSSSSANSNFQAPAASDASYPSQSASADRKGKSKVPSSSFPAPPPAPPPLSASPLPMNAADTTPGPRNAIIPGASPAQRFVPRSIFEDSGYSYNYTHTPLPHASVNMGTGTGTWDPVTEPGHGYGARERERERERERGGERERQGERETETELVVDPYAMVEEYMTHYVGGFEEGYLAAQRTTTLPPQPPPPAQVQGQVGRRKRPSRHAVTAPPQPLSLEHPAGEEPRVWGAASGNGAYADMVERRWTRGMEEFGVPSPAPGPSASASASEGRHRRRPRRLEDIYSGTSAAAGSGSSASRAVTQPPPPAHSHSAPVLGEFASNSARYADVGTMEERLWTQMVPSPFPVDAATATAAPRPLPARSTSSQALPPPPASASSSNSSFSHVQSQSQSQSFSQSSRQSASSRSSSRHHRRVSDMTPTGPFDAGSSVSTSGPSTTTTSLRRRSAFTGSSALHTPDADRASISSWGTVNSANPAPVASQPIRASAHFIPAGDVISVSDLQLRSFEDVVGPGLEGAVDAERRSVVEEFGALGLEVAAAGGGDLDRERERERETMDRTPRNRNRRTLAHVEPLAAVPPSGASDVVRGDGERQRDRDAHPGSYHNPQITPGPEAWYPSSSLSHPHPNSHSQSQSQSHSYSQSQSHFASAWGPAPVTSTSAASSSGQRSSRSSRIRHRLTPPNPIPMSVNSPALAPHEESPSPAWESTNGGSSSNALGLSDIAPSPEPQPRISAPTPVTSTRSFLRSFSYDSYH</sequence>
<feature type="compositionally biased region" description="Basic and acidic residues" evidence="5">
    <location>
        <begin position="802"/>
        <end position="818"/>
    </location>
</feature>
<evidence type="ECO:0000256" key="3">
    <source>
        <dbReference type="ARBA" id="ARBA00022833"/>
    </source>
</evidence>
<feature type="compositionally biased region" description="Basic and acidic residues" evidence="5">
    <location>
        <begin position="383"/>
        <end position="408"/>
    </location>
</feature>
<dbReference type="SMART" id="SM00184">
    <property type="entry name" value="RING"/>
    <property type="match status" value="1"/>
</dbReference>
<feature type="compositionally biased region" description="Low complexity" evidence="5">
    <location>
        <begin position="258"/>
        <end position="274"/>
    </location>
</feature>
<reference evidence="7" key="1">
    <citation type="submission" date="2022-07" db="EMBL/GenBank/DDBJ databases">
        <title>The genome of Lyophyllum shimeji provides insight into the initial evolution of ectomycorrhizal fungal genome.</title>
        <authorList>
            <person name="Kobayashi Y."/>
            <person name="Shibata T."/>
            <person name="Hirakawa H."/>
            <person name="Shigenobu S."/>
            <person name="Nishiyama T."/>
            <person name="Yamada A."/>
            <person name="Hasebe M."/>
            <person name="Kawaguchi M."/>
        </authorList>
    </citation>
    <scope>NUCLEOTIDE SEQUENCE</scope>
    <source>
        <strain evidence="7">AT787</strain>
    </source>
</reference>
<feature type="region of interest" description="Disordered" evidence="5">
    <location>
        <begin position="607"/>
        <end position="737"/>
    </location>
</feature>